<accession>A8MH23</accession>
<dbReference type="InterPro" id="IPR011249">
    <property type="entry name" value="Metalloenz_LuxS/M16"/>
</dbReference>
<dbReference type="eggNOG" id="COG0612">
    <property type="taxonomic scope" value="Bacteria"/>
</dbReference>
<evidence type="ECO:0000259" key="1">
    <source>
        <dbReference type="Pfam" id="PF05193"/>
    </source>
</evidence>
<evidence type="ECO:0000313" key="3">
    <source>
        <dbReference type="Proteomes" id="UP000000269"/>
    </source>
</evidence>
<dbReference type="EMBL" id="CP000853">
    <property type="protein sequence ID" value="ABW18910.1"/>
    <property type="molecule type" value="Genomic_DNA"/>
</dbReference>
<reference evidence="3" key="1">
    <citation type="submission" date="2007-10" db="EMBL/GenBank/DDBJ databases">
        <title>Complete genome of Alkaliphilus oremlandii OhILAs.</title>
        <authorList>
            <person name="Copeland A."/>
            <person name="Lucas S."/>
            <person name="Lapidus A."/>
            <person name="Barry K."/>
            <person name="Detter J.C."/>
            <person name="Glavina del Rio T."/>
            <person name="Hammon N."/>
            <person name="Israni S."/>
            <person name="Dalin E."/>
            <person name="Tice H."/>
            <person name="Pitluck S."/>
            <person name="Chain P."/>
            <person name="Malfatti S."/>
            <person name="Shin M."/>
            <person name="Vergez L."/>
            <person name="Schmutz J."/>
            <person name="Larimer F."/>
            <person name="Land M."/>
            <person name="Hauser L."/>
            <person name="Kyrpides N."/>
            <person name="Mikhailova N."/>
            <person name="Stolz J.F."/>
            <person name="Dawson A."/>
            <person name="Fisher E."/>
            <person name="Crable B."/>
            <person name="Perera E."/>
            <person name="Lisak J."/>
            <person name="Ranganathan M."/>
            <person name="Basu P."/>
            <person name="Richardson P."/>
        </authorList>
    </citation>
    <scope>NUCLEOTIDE SEQUENCE [LARGE SCALE GENOMIC DNA]</scope>
    <source>
        <strain evidence="3">OhILAs</strain>
    </source>
</reference>
<dbReference type="Proteomes" id="UP000000269">
    <property type="component" value="Chromosome"/>
</dbReference>
<sequence length="420" mass="48410">MKHIISEEIKNNIYLHTIKENKFKTNVINFYFQRPLIREEVTYNAILPMVMQRGTKEYKTSKEINKKLEALYGANISGDVTKKGGAQIIRFSLTIMDDIYAEGENLLYEGIKLLNSILADPILENDGFLNTYVAQEKENLRSQIEGRMNDKMKYAVDRCIEIMCENEQYGIYEYGYTEDLDGMTPQKLYDHYKKVISSGPLDIIAVGNIDHIKIKESLLRILTLQMDHPVNIKKEADGKIPKEIKEKEEIMDINQGKLTLGYRTNISLYDKRYPALMVYSNILGGGPQSKLFLNMREKNSLCYYIFSRVEKYAGLMLISSGIEVENFHIAKAAINDQMLEMMQGNIQDSEIEYAKKSIINSIREFGDHSNSLAEYLFGQLFANNVESLEELIKKIERVTKDEVITVAQKIKLDTIYSLRN</sequence>
<dbReference type="GO" id="GO:0046872">
    <property type="term" value="F:metal ion binding"/>
    <property type="evidence" value="ECO:0007669"/>
    <property type="project" value="InterPro"/>
</dbReference>
<dbReference type="InterPro" id="IPR007863">
    <property type="entry name" value="Peptidase_M16_C"/>
</dbReference>
<dbReference type="AlphaFoldDB" id="A8MH23"/>
<dbReference type="Gene3D" id="3.30.830.10">
    <property type="entry name" value="Metalloenzyme, LuxS/M16 peptidase-like"/>
    <property type="match status" value="2"/>
</dbReference>
<evidence type="ECO:0000313" key="2">
    <source>
        <dbReference type="EMBL" id="ABW18910.1"/>
    </source>
</evidence>
<dbReference type="InterPro" id="IPR050361">
    <property type="entry name" value="MPP/UQCRC_Complex"/>
</dbReference>
<dbReference type="RefSeq" id="WP_012159222.1">
    <property type="nucleotide sequence ID" value="NC_009922.1"/>
</dbReference>
<dbReference type="PANTHER" id="PTHR11851:SF186">
    <property type="entry name" value="INACTIVE METALLOPROTEASE YMFF-RELATED"/>
    <property type="match status" value="1"/>
</dbReference>
<dbReference type="PANTHER" id="PTHR11851">
    <property type="entry name" value="METALLOPROTEASE"/>
    <property type="match status" value="1"/>
</dbReference>
<protein>
    <submittedName>
        <fullName evidence="2">Peptidase M16 domain protein</fullName>
    </submittedName>
</protein>
<dbReference type="OrthoDB" id="9762085at2"/>
<dbReference type="Pfam" id="PF05193">
    <property type="entry name" value="Peptidase_M16_C"/>
    <property type="match status" value="1"/>
</dbReference>
<feature type="domain" description="Peptidase M16 C-terminal" evidence="1">
    <location>
        <begin position="183"/>
        <end position="357"/>
    </location>
</feature>
<gene>
    <name evidence="2" type="ordered locus">Clos_1366</name>
</gene>
<dbReference type="STRING" id="350688.Clos_1366"/>
<keyword evidence="3" id="KW-1185">Reference proteome</keyword>
<dbReference type="SUPFAM" id="SSF63411">
    <property type="entry name" value="LuxS/MPP-like metallohydrolase"/>
    <property type="match status" value="2"/>
</dbReference>
<dbReference type="KEGG" id="aoe:Clos_1366"/>
<name>A8MH23_ALKOO</name>
<proteinExistence type="predicted"/>
<dbReference type="NCBIfam" id="NF047422">
    <property type="entry name" value="YfmF_fam"/>
    <property type="match status" value="1"/>
</dbReference>
<dbReference type="HOGENOM" id="CLU_052943_0_0_9"/>
<organism evidence="2 3">
    <name type="scientific">Alkaliphilus oremlandii (strain OhILAs)</name>
    <name type="common">Clostridium oremlandii (strain OhILAs)</name>
    <dbReference type="NCBI Taxonomy" id="350688"/>
    <lineage>
        <taxon>Bacteria</taxon>
        <taxon>Bacillati</taxon>
        <taxon>Bacillota</taxon>
        <taxon>Clostridia</taxon>
        <taxon>Peptostreptococcales</taxon>
        <taxon>Natronincolaceae</taxon>
        <taxon>Alkaliphilus</taxon>
    </lineage>
</organism>